<sequence length="534" mass="57849">MSIRSKRILGGVAALTVVAASLTACSSESGEARGNAIVQAISGDPSTLDPRLSFEKRSAQYVANVYDTLVGFKLTKNDKGLLVADSEAPTGALAETIDVSEDKLTYTFRLHEATFHSGNPVTSADVQWSFERAWKLQEGGWFDLRTIGLSDPSTQITTPDDRTAVMKMTRTTPFTLQMLANPTIAIYDSKLMKENATSDDPWAQDYLADHDAGSGPYKLESFERGVSLTLSRFDQYWGEKPEADKVVMQVVPSASDQVALLKNGDIDIAAELPSASLKELTSADGVTIHASKSNQQVNLMMNNAAGPTADVNVRRAISYAVPYDAIAANVYGGYADGPSGPIPTGMPGFDEDAALYKEDLEAAKRALAESDHAGALSIPLTYDNSVTGYEEIAIAVQQALGKIGITVETKPVTTAQMNEAFFSGKTELFIFSALSWVNNPSYHLDLYWATGSYGNKISYTNAQVDRIKEKAFQQPVGSEPFKADVAEIQKLMLQDAPAVWLGQVNWTLGTSDRITSYEVRTDQIFRFGTMDLAG</sequence>
<evidence type="ECO:0000313" key="7">
    <source>
        <dbReference type="EMBL" id="MFC0531594.1"/>
    </source>
</evidence>
<comment type="similarity">
    <text evidence="2">Belongs to the bacterial solute-binding protein 5 family.</text>
</comment>
<keyword evidence="3" id="KW-0813">Transport</keyword>
<dbReference type="Gene3D" id="3.90.76.10">
    <property type="entry name" value="Dipeptide-binding Protein, Domain 1"/>
    <property type="match status" value="1"/>
</dbReference>
<keyword evidence="8" id="KW-1185">Reference proteome</keyword>
<proteinExistence type="inferred from homology"/>
<comment type="caution">
    <text evidence="7">The sequence shown here is derived from an EMBL/GenBank/DDBJ whole genome shotgun (WGS) entry which is preliminary data.</text>
</comment>
<dbReference type="PROSITE" id="PS51257">
    <property type="entry name" value="PROKAR_LIPOPROTEIN"/>
    <property type="match status" value="1"/>
</dbReference>
<accession>A0ABV6MAI6</accession>
<dbReference type="Pfam" id="PF00496">
    <property type="entry name" value="SBP_bac_5"/>
    <property type="match status" value="1"/>
</dbReference>
<protein>
    <submittedName>
        <fullName evidence="7">ABC transporter substrate-binding protein</fullName>
    </submittedName>
</protein>
<gene>
    <name evidence="7" type="ORF">ACFFIA_28500</name>
</gene>
<reference evidence="7 8" key="1">
    <citation type="submission" date="2024-09" db="EMBL/GenBank/DDBJ databases">
        <authorList>
            <person name="Sun Q."/>
            <person name="Mori K."/>
        </authorList>
    </citation>
    <scope>NUCLEOTIDE SEQUENCE [LARGE SCALE GENOMIC DNA]</scope>
    <source>
        <strain evidence="7 8">TBRC 3947</strain>
    </source>
</reference>
<dbReference type="InterPro" id="IPR000914">
    <property type="entry name" value="SBP_5_dom"/>
</dbReference>
<dbReference type="PANTHER" id="PTHR30290:SF10">
    <property type="entry name" value="PERIPLASMIC OLIGOPEPTIDE-BINDING PROTEIN-RELATED"/>
    <property type="match status" value="1"/>
</dbReference>
<dbReference type="SUPFAM" id="SSF53850">
    <property type="entry name" value="Periplasmic binding protein-like II"/>
    <property type="match status" value="1"/>
</dbReference>
<evidence type="ECO:0000313" key="8">
    <source>
        <dbReference type="Proteomes" id="UP001589867"/>
    </source>
</evidence>
<dbReference type="InterPro" id="IPR030678">
    <property type="entry name" value="Peptide/Ni-bd"/>
</dbReference>
<comment type="subcellular location">
    <subcellularLocation>
        <location evidence="1">Cell envelope</location>
    </subcellularLocation>
</comment>
<organism evidence="7 8">
    <name type="scientific">Phytohabitans kaempferiae</name>
    <dbReference type="NCBI Taxonomy" id="1620943"/>
    <lineage>
        <taxon>Bacteria</taxon>
        <taxon>Bacillati</taxon>
        <taxon>Actinomycetota</taxon>
        <taxon>Actinomycetes</taxon>
        <taxon>Micromonosporales</taxon>
        <taxon>Micromonosporaceae</taxon>
    </lineage>
</organism>
<evidence type="ECO:0000256" key="2">
    <source>
        <dbReference type="ARBA" id="ARBA00005695"/>
    </source>
</evidence>
<evidence type="ECO:0000256" key="3">
    <source>
        <dbReference type="ARBA" id="ARBA00022448"/>
    </source>
</evidence>
<dbReference type="EMBL" id="JBHLUH010000060">
    <property type="protein sequence ID" value="MFC0531594.1"/>
    <property type="molecule type" value="Genomic_DNA"/>
</dbReference>
<dbReference type="CDD" id="cd08512">
    <property type="entry name" value="PBP2_NikA_DppA_OppA_like_7"/>
    <property type="match status" value="1"/>
</dbReference>
<evidence type="ECO:0000256" key="1">
    <source>
        <dbReference type="ARBA" id="ARBA00004196"/>
    </source>
</evidence>
<keyword evidence="4 5" id="KW-0732">Signal</keyword>
<dbReference type="Proteomes" id="UP001589867">
    <property type="component" value="Unassembled WGS sequence"/>
</dbReference>
<dbReference type="PANTHER" id="PTHR30290">
    <property type="entry name" value="PERIPLASMIC BINDING COMPONENT OF ABC TRANSPORTER"/>
    <property type="match status" value="1"/>
</dbReference>
<name>A0ABV6MAI6_9ACTN</name>
<evidence type="ECO:0000256" key="5">
    <source>
        <dbReference type="SAM" id="SignalP"/>
    </source>
</evidence>
<feature type="domain" description="Solute-binding protein family 5" evidence="6">
    <location>
        <begin position="89"/>
        <end position="453"/>
    </location>
</feature>
<dbReference type="PIRSF" id="PIRSF002741">
    <property type="entry name" value="MppA"/>
    <property type="match status" value="1"/>
</dbReference>
<dbReference type="Gene3D" id="3.10.105.10">
    <property type="entry name" value="Dipeptide-binding Protein, Domain 3"/>
    <property type="match status" value="1"/>
</dbReference>
<dbReference type="Gene3D" id="3.40.190.10">
    <property type="entry name" value="Periplasmic binding protein-like II"/>
    <property type="match status" value="1"/>
</dbReference>
<evidence type="ECO:0000259" key="6">
    <source>
        <dbReference type="Pfam" id="PF00496"/>
    </source>
</evidence>
<feature type="signal peptide" evidence="5">
    <location>
        <begin position="1"/>
        <end position="26"/>
    </location>
</feature>
<evidence type="ECO:0000256" key="4">
    <source>
        <dbReference type="ARBA" id="ARBA00022729"/>
    </source>
</evidence>
<feature type="chain" id="PRO_5046712329" evidence="5">
    <location>
        <begin position="27"/>
        <end position="534"/>
    </location>
</feature>
<dbReference type="InterPro" id="IPR039424">
    <property type="entry name" value="SBP_5"/>
</dbReference>